<organism evidence="1">
    <name type="scientific">Brassica oleracea</name>
    <name type="common">Wild cabbage</name>
    <dbReference type="NCBI Taxonomy" id="3712"/>
    <lineage>
        <taxon>Eukaryota</taxon>
        <taxon>Viridiplantae</taxon>
        <taxon>Streptophyta</taxon>
        <taxon>Embryophyta</taxon>
        <taxon>Tracheophyta</taxon>
        <taxon>Spermatophyta</taxon>
        <taxon>Magnoliopsida</taxon>
        <taxon>eudicotyledons</taxon>
        <taxon>Gunneridae</taxon>
        <taxon>Pentapetalae</taxon>
        <taxon>rosids</taxon>
        <taxon>malvids</taxon>
        <taxon>Brassicales</taxon>
        <taxon>Brassicaceae</taxon>
        <taxon>Brassiceae</taxon>
        <taxon>Brassica</taxon>
    </lineage>
</organism>
<dbReference type="EMBL" id="LR031875">
    <property type="protein sequence ID" value="VDD32412.1"/>
    <property type="molecule type" value="Genomic_DNA"/>
</dbReference>
<accession>A0A3P6EJ97</accession>
<protein>
    <submittedName>
        <fullName evidence="1">Uncharacterized protein</fullName>
    </submittedName>
</protein>
<reference evidence="1" key="1">
    <citation type="submission" date="2018-11" db="EMBL/GenBank/DDBJ databases">
        <authorList>
            <consortium name="Genoscope - CEA"/>
            <person name="William W."/>
        </authorList>
    </citation>
    <scope>NUCLEOTIDE SEQUENCE</scope>
</reference>
<dbReference type="AlphaFoldDB" id="A0A3P6EJ97"/>
<gene>
    <name evidence="1" type="ORF">BOLC9T57735H</name>
</gene>
<name>A0A3P6EJ97_BRAOL</name>
<proteinExistence type="predicted"/>
<evidence type="ECO:0000313" key="1">
    <source>
        <dbReference type="EMBL" id="VDD32412.1"/>
    </source>
</evidence>
<sequence>MVYVTQERCYWGRVFSRVELCLLFFRNAVPRGFHDLPLPYLMKKLQWCKKLRIALIGEKNLWYYGGTAGDEVYTLCLQFY</sequence>